<dbReference type="STRING" id="1210086.GCA_001613105_01653"/>
<evidence type="ECO:0000256" key="1">
    <source>
        <dbReference type="ARBA" id="ARBA00022603"/>
    </source>
</evidence>
<dbReference type="CDD" id="cd02440">
    <property type="entry name" value="AdoMet_MTases"/>
    <property type="match status" value="1"/>
</dbReference>
<dbReference type="Gene3D" id="3.40.50.150">
    <property type="entry name" value="Vaccinia Virus protein VP39"/>
    <property type="match status" value="1"/>
</dbReference>
<keyword evidence="6" id="KW-1185">Reference proteome</keyword>
<evidence type="ECO:0000256" key="3">
    <source>
        <dbReference type="ARBA" id="ARBA00022691"/>
    </source>
</evidence>
<protein>
    <submittedName>
        <fullName evidence="5">Methyltransferase family protein</fullName>
    </submittedName>
</protein>
<organism evidence="5 6">
    <name type="scientific">Nocardia pseudobrasiliensis</name>
    <dbReference type="NCBI Taxonomy" id="45979"/>
    <lineage>
        <taxon>Bacteria</taxon>
        <taxon>Bacillati</taxon>
        <taxon>Actinomycetota</taxon>
        <taxon>Actinomycetes</taxon>
        <taxon>Mycobacteriales</taxon>
        <taxon>Nocardiaceae</taxon>
        <taxon>Nocardia</taxon>
    </lineage>
</organism>
<gene>
    <name evidence="5" type="ORF">DFR76_104456</name>
</gene>
<keyword evidence="3" id="KW-0949">S-adenosyl-L-methionine</keyword>
<accession>A0A370I7J5</accession>
<dbReference type="Proteomes" id="UP000254869">
    <property type="component" value="Unassembled WGS sequence"/>
</dbReference>
<dbReference type="SUPFAM" id="SSF53335">
    <property type="entry name" value="S-adenosyl-L-methionine-dependent methyltransferases"/>
    <property type="match status" value="1"/>
</dbReference>
<evidence type="ECO:0000313" key="6">
    <source>
        <dbReference type="Proteomes" id="UP000254869"/>
    </source>
</evidence>
<name>A0A370I7J5_9NOCA</name>
<keyword evidence="2 5" id="KW-0808">Transferase</keyword>
<proteinExistence type="predicted"/>
<keyword evidence="1 5" id="KW-0489">Methyltransferase</keyword>
<evidence type="ECO:0000313" key="5">
    <source>
        <dbReference type="EMBL" id="RDI66706.1"/>
    </source>
</evidence>
<feature type="domain" description="Methyltransferase" evidence="4">
    <location>
        <begin position="52"/>
        <end position="145"/>
    </location>
</feature>
<dbReference type="GO" id="GO:0008168">
    <property type="term" value="F:methyltransferase activity"/>
    <property type="evidence" value="ECO:0007669"/>
    <property type="project" value="UniProtKB-KW"/>
</dbReference>
<dbReference type="PANTHER" id="PTHR43464:SF19">
    <property type="entry name" value="UBIQUINONE BIOSYNTHESIS O-METHYLTRANSFERASE, MITOCHONDRIAL"/>
    <property type="match status" value="1"/>
</dbReference>
<dbReference type="Pfam" id="PF13649">
    <property type="entry name" value="Methyltransf_25"/>
    <property type="match status" value="1"/>
</dbReference>
<dbReference type="InterPro" id="IPR029063">
    <property type="entry name" value="SAM-dependent_MTases_sf"/>
</dbReference>
<comment type="caution">
    <text evidence="5">The sequence shown here is derived from an EMBL/GenBank/DDBJ whole genome shotgun (WGS) entry which is preliminary data.</text>
</comment>
<dbReference type="PANTHER" id="PTHR43464">
    <property type="entry name" value="METHYLTRANSFERASE"/>
    <property type="match status" value="1"/>
</dbReference>
<dbReference type="EMBL" id="QQBC01000004">
    <property type="protein sequence ID" value="RDI66706.1"/>
    <property type="molecule type" value="Genomic_DNA"/>
</dbReference>
<dbReference type="InterPro" id="IPR041698">
    <property type="entry name" value="Methyltransf_25"/>
</dbReference>
<dbReference type="RefSeq" id="WP_067994281.1">
    <property type="nucleotide sequence ID" value="NZ_QQBC01000004.1"/>
</dbReference>
<evidence type="ECO:0000259" key="4">
    <source>
        <dbReference type="Pfam" id="PF13649"/>
    </source>
</evidence>
<dbReference type="GO" id="GO:0032259">
    <property type="term" value="P:methylation"/>
    <property type="evidence" value="ECO:0007669"/>
    <property type="project" value="UniProtKB-KW"/>
</dbReference>
<evidence type="ECO:0000256" key="2">
    <source>
        <dbReference type="ARBA" id="ARBA00022679"/>
    </source>
</evidence>
<sequence>MTETTHHHSPEPAASAQEFWDGLYGERERIWSGNPNHWLVAFGAELTPGRALDLGCGEGGDAVWLAERGWQVTAVDITEIALGRLRAAAAERGVGERIRTERRDLVAEFPDGAFDLVNAQFLQSPVEFPRAQVLRRAARALVPGGLLLIIDHGAMPPWSRHPENHVHFPSPNEVYEELGLDENVWRAEVLDTRERPAVGPDGESAVLLDNIIAIRRLG</sequence>
<dbReference type="AlphaFoldDB" id="A0A370I7J5"/>
<reference evidence="5 6" key="1">
    <citation type="submission" date="2018-07" db="EMBL/GenBank/DDBJ databases">
        <title>Genomic Encyclopedia of Type Strains, Phase IV (KMG-IV): sequencing the most valuable type-strain genomes for metagenomic binning, comparative biology and taxonomic classification.</title>
        <authorList>
            <person name="Goeker M."/>
        </authorList>
    </citation>
    <scope>NUCLEOTIDE SEQUENCE [LARGE SCALE GENOMIC DNA]</scope>
    <source>
        <strain evidence="5 6">DSM 44290</strain>
    </source>
</reference>